<reference evidence="2 3" key="1">
    <citation type="submission" date="2020-08" db="EMBL/GenBank/DDBJ databases">
        <title>Genome sequence of Sphingomonas sediminicola KACC 15039T.</title>
        <authorList>
            <person name="Hyun D.-W."/>
            <person name="Bae J.-W."/>
        </authorList>
    </citation>
    <scope>NUCLEOTIDE SEQUENCE [LARGE SCALE GENOMIC DNA]</scope>
    <source>
        <strain evidence="2 3">KACC 15039</strain>
    </source>
</reference>
<dbReference type="EMBL" id="CP060782">
    <property type="protein sequence ID" value="QNP44667.1"/>
    <property type="molecule type" value="Genomic_DNA"/>
</dbReference>
<dbReference type="Pfam" id="PF05656">
    <property type="entry name" value="DUF805"/>
    <property type="match status" value="1"/>
</dbReference>
<feature type="transmembrane region" description="Helical" evidence="1">
    <location>
        <begin position="108"/>
        <end position="127"/>
    </location>
</feature>
<organism evidence="2 3">
    <name type="scientific">Sphingomonas sediminicola</name>
    <dbReference type="NCBI Taxonomy" id="386874"/>
    <lineage>
        <taxon>Bacteria</taxon>
        <taxon>Pseudomonadati</taxon>
        <taxon>Pseudomonadota</taxon>
        <taxon>Alphaproteobacteria</taxon>
        <taxon>Sphingomonadales</taxon>
        <taxon>Sphingomonadaceae</taxon>
        <taxon>Sphingomonas</taxon>
    </lineage>
</organism>
<feature type="transmembrane region" description="Helical" evidence="1">
    <location>
        <begin position="26"/>
        <end position="46"/>
    </location>
</feature>
<accession>A0ABX6T6X0</accession>
<evidence type="ECO:0000313" key="2">
    <source>
        <dbReference type="EMBL" id="QNP44667.1"/>
    </source>
</evidence>
<protein>
    <submittedName>
        <fullName evidence="2">DUF805 domain-containing protein</fullName>
    </submittedName>
</protein>
<feature type="transmembrane region" description="Helical" evidence="1">
    <location>
        <begin position="83"/>
        <end position="102"/>
    </location>
</feature>
<dbReference type="RefSeq" id="WP_187707626.1">
    <property type="nucleotide sequence ID" value="NZ_CP060782.1"/>
</dbReference>
<dbReference type="PANTHER" id="PTHR34980:SF2">
    <property type="entry name" value="INNER MEMBRANE PROTEIN YHAH-RELATED"/>
    <property type="match status" value="1"/>
</dbReference>
<name>A0ABX6T6X0_9SPHN</name>
<evidence type="ECO:0000313" key="3">
    <source>
        <dbReference type="Proteomes" id="UP000516105"/>
    </source>
</evidence>
<keyword evidence="1" id="KW-0472">Membrane</keyword>
<evidence type="ECO:0000256" key="1">
    <source>
        <dbReference type="SAM" id="Phobius"/>
    </source>
</evidence>
<proteinExistence type="predicted"/>
<dbReference type="InterPro" id="IPR008523">
    <property type="entry name" value="DUF805"/>
</dbReference>
<feature type="transmembrane region" description="Helical" evidence="1">
    <location>
        <begin position="52"/>
        <end position="71"/>
    </location>
</feature>
<keyword evidence="1" id="KW-1133">Transmembrane helix</keyword>
<gene>
    <name evidence="2" type="ORF">H9L14_07495</name>
</gene>
<dbReference type="Proteomes" id="UP000516105">
    <property type="component" value="Chromosome"/>
</dbReference>
<keyword evidence="1" id="KW-0812">Transmembrane</keyword>
<keyword evidence="3" id="KW-1185">Reference proteome</keyword>
<sequence length="148" mass="15862">MKLFECALYTLKKYADFSGRASREEFWLFFVFVIIASAVASLVGTLLALGPLLAGAVGVLLLIPQLAVGVRRLHDVNKTGRELIVPCVMLLLVPVAFAFRGALPQIVALGYLGITVLAFANLLTLFMKKGSTIPNRYGAAPTAFSFAG</sequence>
<dbReference type="PANTHER" id="PTHR34980">
    <property type="entry name" value="INNER MEMBRANE PROTEIN-RELATED-RELATED"/>
    <property type="match status" value="1"/>
</dbReference>